<feature type="transmembrane region" description="Helical" evidence="11">
    <location>
        <begin position="79"/>
        <end position="104"/>
    </location>
</feature>
<evidence type="ECO:0000313" key="13">
    <source>
        <dbReference type="EMBL" id="KAJ5138438.1"/>
    </source>
</evidence>
<feature type="transmembrane region" description="Helical" evidence="11">
    <location>
        <begin position="232"/>
        <end position="251"/>
    </location>
</feature>
<feature type="compositionally biased region" description="Polar residues" evidence="10">
    <location>
        <begin position="1"/>
        <end position="10"/>
    </location>
</feature>
<evidence type="ECO:0000256" key="4">
    <source>
        <dbReference type="ARBA" id="ARBA00013533"/>
    </source>
</evidence>
<dbReference type="Proteomes" id="UP001149079">
    <property type="component" value="Unassembled WGS sequence"/>
</dbReference>
<keyword evidence="8" id="KW-0333">Golgi apparatus</keyword>
<evidence type="ECO:0000256" key="3">
    <source>
        <dbReference type="ARBA" id="ARBA00008640"/>
    </source>
</evidence>
<dbReference type="OrthoDB" id="166803at2759"/>
<dbReference type="GO" id="GO:0000022">
    <property type="term" value="P:mitotic spindle elongation"/>
    <property type="evidence" value="ECO:0007669"/>
    <property type="project" value="TreeGrafter"/>
</dbReference>
<feature type="region of interest" description="Disordered" evidence="10">
    <location>
        <begin position="361"/>
        <end position="409"/>
    </location>
</feature>
<feature type="transmembrane region" description="Helical" evidence="11">
    <location>
        <begin position="155"/>
        <end position="181"/>
    </location>
</feature>
<evidence type="ECO:0000256" key="11">
    <source>
        <dbReference type="SAM" id="Phobius"/>
    </source>
</evidence>
<feature type="transmembrane region" description="Helical" evidence="11">
    <location>
        <begin position="271"/>
        <end position="292"/>
    </location>
</feature>
<evidence type="ECO:0000256" key="1">
    <source>
        <dbReference type="ARBA" id="ARBA00002978"/>
    </source>
</evidence>
<feature type="region of interest" description="Disordered" evidence="10">
    <location>
        <begin position="1"/>
        <end position="47"/>
    </location>
</feature>
<keyword evidence="9 11" id="KW-0472">Membrane</keyword>
<proteinExistence type="inferred from homology"/>
<evidence type="ECO:0000313" key="14">
    <source>
        <dbReference type="Proteomes" id="UP001149079"/>
    </source>
</evidence>
<dbReference type="PANTHER" id="PTHR47549">
    <property type="entry name" value="GOLGI APPARATUS MEMBRANE PROTEIN TVP38-RELATED"/>
    <property type="match status" value="1"/>
</dbReference>
<feature type="region of interest" description="Disordered" evidence="10">
    <location>
        <begin position="309"/>
        <end position="334"/>
    </location>
</feature>
<organism evidence="13 14">
    <name type="scientific">Penicillium bovifimosum</name>
    <dbReference type="NCBI Taxonomy" id="126998"/>
    <lineage>
        <taxon>Eukaryota</taxon>
        <taxon>Fungi</taxon>
        <taxon>Dikarya</taxon>
        <taxon>Ascomycota</taxon>
        <taxon>Pezizomycotina</taxon>
        <taxon>Eurotiomycetes</taxon>
        <taxon>Eurotiomycetidae</taxon>
        <taxon>Eurotiales</taxon>
        <taxon>Aspergillaceae</taxon>
        <taxon>Penicillium</taxon>
    </lineage>
</organism>
<keyword evidence="14" id="KW-1185">Reference proteome</keyword>
<feature type="compositionally biased region" description="Low complexity" evidence="10">
    <location>
        <begin position="25"/>
        <end position="34"/>
    </location>
</feature>
<evidence type="ECO:0000256" key="2">
    <source>
        <dbReference type="ARBA" id="ARBA00004653"/>
    </source>
</evidence>
<dbReference type="EMBL" id="JAPQKL010000003">
    <property type="protein sequence ID" value="KAJ5138438.1"/>
    <property type="molecule type" value="Genomic_DNA"/>
</dbReference>
<dbReference type="InterPro" id="IPR051076">
    <property type="entry name" value="Golgi_membrane_TVP38/TMEM64"/>
</dbReference>
<evidence type="ECO:0000256" key="9">
    <source>
        <dbReference type="ARBA" id="ARBA00023136"/>
    </source>
</evidence>
<protein>
    <recommendedName>
        <fullName evidence="4">Golgi apparatus membrane protein TVP38</fullName>
    </recommendedName>
    <alternativeName>
        <fullName evidence="5">Golgi apparatus membrane protein tvp38</fullName>
    </alternativeName>
</protein>
<evidence type="ECO:0000259" key="12">
    <source>
        <dbReference type="Pfam" id="PF09335"/>
    </source>
</evidence>
<comment type="function">
    <text evidence="1">Golgi membrane protein involved in vesicular trafficking and spindle migration.</text>
</comment>
<keyword evidence="6 11" id="KW-0812">Transmembrane</keyword>
<reference evidence="13" key="1">
    <citation type="submission" date="2022-11" db="EMBL/GenBank/DDBJ databases">
        <authorList>
            <person name="Petersen C."/>
        </authorList>
    </citation>
    <scope>NUCLEOTIDE SEQUENCE</scope>
    <source>
        <strain evidence="13">IBT 22155</strain>
    </source>
</reference>
<evidence type="ECO:0000256" key="7">
    <source>
        <dbReference type="ARBA" id="ARBA00022989"/>
    </source>
</evidence>
<evidence type="ECO:0000256" key="10">
    <source>
        <dbReference type="SAM" id="MobiDB-lite"/>
    </source>
</evidence>
<dbReference type="AlphaFoldDB" id="A0A9W9H4I8"/>
<sequence length="409" mass="45645">MPADYQSTARALSLSPSSPDPIPSSPSSDAQPPWSRDRRNSGWSSGEDTSYREQLIRRGTALYQRVNKIWEEMSLWKKIGTVCAALLLGVLGIAFLLFTGKLFIWLGPVAEKWETSWLAAFILWLCVFFVSFPPLVGWSTFGTVAGFIFGIWKGWLIYASATILGSTVSVYVSRTILSGFVHRLMERDKRFAALALTLKYDGLKLLCMIRLCPLPYSICNGAVSTFPTVQPLMYGLATAIISPKLLVPAFIGSRIRLLSEKGEEMSAGSKAVNICSIILTICIGVFTGWYIYQRTLARAKELEEQERADLRGSLQSDHAARRPHHAFSEDPDVNKAATTLARDEEERIGFTDLDDDHVDLVLGDDSESDSDQRSPWKSNRRSYHDEFTDNDSDGFAGDDTYGLHNHVQH</sequence>
<feature type="transmembrane region" description="Helical" evidence="11">
    <location>
        <begin position="116"/>
        <end position="135"/>
    </location>
</feature>
<reference evidence="13" key="2">
    <citation type="journal article" date="2023" name="IMA Fungus">
        <title>Comparative genomic study of the Penicillium genus elucidates a diverse pangenome and 15 lateral gene transfer events.</title>
        <authorList>
            <person name="Petersen C."/>
            <person name="Sorensen T."/>
            <person name="Nielsen M.R."/>
            <person name="Sondergaard T.E."/>
            <person name="Sorensen J.L."/>
            <person name="Fitzpatrick D.A."/>
            <person name="Frisvad J.C."/>
            <person name="Nielsen K.L."/>
        </authorList>
    </citation>
    <scope>NUCLEOTIDE SEQUENCE</scope>
    <source>
        <strain evidence="13">IBT 22155</strain>
    </source>
</reference>
<comment type="similarity">
    <text evidence="3">Belongs to the TVP38/TMEM64 family.</text>
</comment>
<dbReference type="Pfam" id="PF09335">
    <property type="entry name" value="VTT_dom"/>
    <property type="match status" value="1"/>
</dbReference>
<comment type="caution">
    <text evidence="13">The sequence shown here is derived from an EMBL/GenBank/DDBJ whole genome shotgun (WGS) entry which is preliminary data.</text>
</comment>
<dbReference type="GO" id="GO:0016192">
    <property type="term" value="P:vesicle-mediated transport"/>
    <property type="evidence" value="ECO:0007669"/>
    <property type="project" value="TreeGrafter"/>
</dbReference>
<comment type="subcellular location">
    <subcellularLocation>
        <location evidence="2">Golgi apparatus membrane</location>
        <topology evidence="2">Multi-pass membrane protein</topology>
    </subcellularLocation>
</comment>
<keyword evidence="7 11" id="KW-1133">Transmembrane helix</keyword>
<accession>A0A9W9H4I8</accession>
<name>A0A9W9H4I8_9EURO</name>
<dbReference type="GeneID" id="81403200"/>
<evidence type="ECO:0000256" key="6">
    <source>
        <dbReference type="ARBA" id="ARBA00022692"/>
    </source>
</evidence>
<dbReference type="RefSeq" id="XP_056523087.1">
    <property type="nucleotide sequence ID" value="XM_056664030.1"/>
</dbReference>
<dbReference type="PANTHER" id="PTHR47549:SF1">
    <property type="entry name" value="GOLGI APPARATUS MEMBRANE PROTEIN TVP38"/>
    <property type="match status" value="1"/>
</dbReference>
<gene>
    <name evidence="13" type="ORF">N7515_003286</name>
</gene>
<dbReference type="InterPro" id="IPR032816">
    <property type="entry name" value="VTT_dom"/>
</dbReference>
<evidence type="ECO:0000256" key="8">
    <source>
        <dbReference type="ARBA" id="ARBA00023034"/>
    </source>
</evidence>
<feature type="domain" description="VTT" evidence="12">
    <location>
        <begin position="142"/>
        <end position="253"/>
    </location>
</feature>
<dbReference type="GO" id="GO:0000139">
    <property type="term" value="C:Golgi membrane"/>
    <property type="evidence" value="ECO:0007669"/>
    <property type="project" value="UniProtKB-SubCell"/>
</dbReference>
<evidence type="ECO:0000256" key="5">
    <source>
        <dbReference type="ARBA" id="ARBA00020673"/>
    </source>
</evidence>